<dbReference type="Gene3D" id="1.10.1220.170">
    <property type="match status" value="1"/>
</dbReference>
<gene>
    <name evidence="1" type="ORF">BECKFW1821C_GA0114237_10245</name>
</gene>
<reference evidence="1" key="1">
    <citation type="submission" date="2019-02" db="EMBL/GenBank/DDBJ databases">
        <authorList>
            <person name="Gruber-Vodicka R. H."/>
            <person name="Seah K. B. B."/>
        </authorList>
    </citation>
    <scope>NUCLEOTIDE SEQUENCE</scope>
    <source>
        <strain evidence="1">BECK_BZ131</strain>
    </source>
</reference>
<proteinExistence type="predicted"/>
<evidence type="ECO:0000313" key="1">
    <source>
        <dbReference type="EMBL" id="VFJ70565.1"/>
    </source>
</evidence>
<accession>A0A450TR07</accession>
<sequence>MFRKLLAQVIVALVGYRKEEVVEMLTIDFSDELQRKVTNFAVQAGQTPEQAVLEIIEERMDHQSAYAETAYLMKHEKNKERLDQAVRDIRNGIFEEKELKND</sequence>
<protein>
    <recommendedName>
        <fullName evidence="2">RHH-type transcriptional regulator, rel operon repressor / antitoxin RelB</fullName>
    </recommendedName>
</protein>
<organism evidence="1">
    <name type="scientific">Candidatus Kentrum sp. FW</name>
    <dbReference type="NCBI Taxonomy" id="2126338"/>
    <lineage>
        <taxon>Bacteria</taxon>
        <taxon>Pseudomonadati</taxon>
        <taxon>Pseudomonadota</taxon>
        <taxon>Gammaproteobacteria</taxon>
        <taxon>Candidatus Kentrum</taxon>
    </lineage>
</organism>
<evidence type="ECO:0008006" key="2">
    <source>
        <dbReference type="Google" id="ProtNLM"/>
    </source>
</evidence>
<dbReference type="AlphaFoldDB" id="A0A450TR07"/>
<dbReference type="EMBL" id="CAADFE010000024">
    <property type="protein sequence ID" value="VFJ70565.1"/>
    <property type="molecule type" value="Genomic_DNA"/>
</dbReference>
<name>A0A450TR07_9GAMM</name>